<evidence type="ECO:0000259" key="2">
    <source>
        <dbReference type="Pfam" id="PF06916"/>
    </source>
</evidence>
<evidence type="ECO:0000313" key="3">
    <source>
        <dbReference type="EMBL" id="THU57153.1"/>
    </source>
</evidence>
<protein>
    <recommendedName>
        <fullName evidence="2">DUF1279 domain-containing protein</fullName>
    </recommendedName>
</protein>
<evidence type="ECO:0000313" key="4">
    <source>
        <dbReference type="Proteomes" id="UP000317650"/>
    </source>
</evidence>
<sequence length="128" mass="13858">MSHSLFPSLSLDSSAPKPLPKFSLRMAFTGRLQELMKKYGKVALGVHFSVSAAAITGFYVAIKNNVDVDVESIFEKVGLSPRVPDNDRASGVVILDGHDSLSPKPPREQQQQMEMTRTAELAASSGEP</sequence>
<name>A0A4S8J6J0_MUSBA</name>
<dbReference type="Pfam" id="PF06916">
    <property type="entry name" value="FAM210A-B_dom"/>
    <property type="match status" value="1"/>
</dbReference>
<dbReference type="Proteomes" id="UP000317650">
    <property type="component" value="Chromosome 3"/>
</dbReference>
<accession>A0A4S8J6J0</accession>
<proteinExistence type="predicted"/>
<keyword evidence="4" id="KW-1185">Reference proteome</keyword>
<feature type="region of interest" description="Disordered" evidence="1">
    <location>
        <begin position="95"/>
        <end position="128"/>
    </location>
</feature>
<dbReference type="InterPro" id="IPR045866">
    <property type="entry name" value="FAM210A/B-like"/>
</dbReference>
<dbReference type="GO" id="GO:0005739">
    <property type="term" value="C:mitochondrion"/>
    <property type="evidence" value="ECO:0007669"/>
    <property type="project" value="TreeGrafter"/>
</dbReference>
<feature type="compositionally biased region" description="Basic and acidic residues" evidence="1">
    <location>
        <begin position="96"/>
        <end position="107"/>
    </location>
</feature>
<reference evidence="3 4" key="1">
    <citation type="journal article" date="2019" name="Nat. Plants">
        <title>Genome sequencing of Musa balbisiana reveals subgenome evolution and function divergence in polyploid bananas.</title>
        <authorList>
            <person name="Yao X."/>
        </authorList>
    </citation>
    <scope>NUCLEOTIDE SEQUENCE [LARGE SCALE GENOMIC DNA]</scope>
    <source>
        <strain evidence="4">cv. DH-PKW</strain>
        <tissue evidence="3">Leaves</tissue>
    </source>
</reference>
<dbReference type="PANTHER" id="PTHR21377">
    <property type="entry name" value="PROTEIN FAM210B, MITOCHONDRIAL"/>
    <property type="match status" value="1"/>
</dbReference>
<dbReference type="PANTHER" id="PTHR21377:SF0">
    <property type="entry name" value="PROTEIN FAM210B, MITOCHONDRIAL"/>
    <property type="match status" value="1"/>
</dbReference>
<evidence type="ECO:0000256" key="1">
    <source>
        <dbReference type="SAM" id="MobiDB-lite"/>
    </source>
</evidence>
<dbReference type="EMBL" id="PYDT01000006">
    <property type="protein sequence ID" value="THU57153.1"/>
    <property type="molecule type" value="Genomic_DNA"/>
</dbReference>
<gene>
    <name evidence="3" type="ORF">C4D60_Mb03t00510</name>
</gene>
<comment type="caution">
    <text evidence="3">The sequence shown here is derived from an EMBL/GenBank/DDBJ whole genome shotgun (WGS) entry which is preliminary data.</text>
</comment>
<dbReference type="InterPro" id="IPR009688">
    <property type="entry name" value="FAM210A/B-like_dom"/>
</dbReference>
<organism evidence="3 4">
    <name type="scientific">Musa balbisiana</name>
    <name type="common">Banana</name>
    <dbReference type="NCBI Taxonomy" id="52838"/>
    <lineage>
        <taxon>Eukaryota</taxon>
        <taxon>Viridiplantae</taxon>
        <taxon>Streptophyta</taxon>
        <taxon>Embryophyta</taxon>
        <taxon>Tracheophyta</taxon>
        <taxon>Spermatophyta</taxon>
        <taxon>Magnoliopsida</taxon>
        <taxon>Liliopsida</taxon>
        <taxon>Zingiberales</taxon>
        <taxon>Musaceae</taxon>
        <taxon>Musa</taxon>
    </lineage>
</organism>
<dbReference type="AlphaFoldDB" id="A0A4S8J6J0"/>
<feature type="domain" description="DUF1279" evidence="2">
    <location>
        <begin position="31"/>
        <end position="107"/>
    </location>
</feature>